<reference evidence="3 4" key="1">
    <citation type="submission" date="2016-10" db="EMBL/GenBank/DDBJ databases">
        <authorList>
            <person name="de Groot N.N."/>
        </authorList>
    </citation>
    <scope>NUCLEOTIDE SEQUENCE [LARGE SCALE GENOMIC DNA]</scope>
    <source>
        <strain evidence="3 4">DSM 18979</strain>
    </source>
</reference>
<dbReference type="InterPro" id="IPR008988">
    <property type="entry name" value="Transcriptional_repressor_C"/>
</dbReference>
<sequence>MALYQMKKNCKCQIEKLPCNHLLKCLGMREGMTVCVKSRQPLGGPIVIEIGKRSFAIARDVAEEIVVREVN</sequence>
<dbReference type="Pfam" id="PF04023">
    <property type="entry name" value="FeoA"/>
    <property type="match status" value="1"/>
</dbReference>
<feature type="domain" description="Ferrous iron transporter FeoA-like" evidence="2">
    <location>
        <begin position="1"/>
        <end position="69"/>
    </location>
</feature>
<dbReference type="SUPFAM" id="SSF50037">
    <property type="entry name" value="C-terminal domain of transcriptional repressors"/>
    <property type="match status" value="1"/>
</dbReference>
<accession>A0A1I0A7L8</accession>
<proteinExistence type="predicted"/>
<organism evidence="3 4">
    <name type="scientific">Natronincola peptidivorans</name>
    <dbReference type="NCBI Taxonomy" id="426128"/>
    <lineage>
        <taxon>Bacteria</taxon>
        <taxon>Bacillati</taxon>
        <taxon>Bacillota</taxon>
        <taxon>Clostridia</taxon>
        <taxon>Peptostreptococcales</taxon>
        <taxon>Natronincolaceae</taxon>
        <taxon>Natronincola</taxon>
    </lineage>
</organism>
<dbReference type="Gene3D" id="2.30.30.90">
    <property type="match status" value="1"/>
</dbReference>
<dbReference type="STRING" id="426128.SAMN05660297_00915"/>
<protein>
    <submittedName>
        <fullName evidence="3">Ferrous iron transport protein A</fullName>
    </submittedName>
</protein>
<dbReference type="RefSeq" id="WP_090439947.1">
    <property type="nucleotide sequence ID" value="NZ_FOHU01000002.1"/>
</dbReference>
<evidence type="ECO:0000313" key="3">
    <source>
        <dbReference type="EMBL" id="SES90132.1"/>
    </source>
</evidence>
<gene>
    <name evidence="3" type="ORF">SAMN05660297_00915</name>
</gene>
<dbReference type="GO" id="GO:0046914">
    <property type="term" value="F:transition metal ion binding"/>
    <property type="evidence" value="ECO:0007669"/>
    <property type="project" value="InterPro"/>
</dbReference>
<dbReference type="SMART" id="SM00899">
    <property type="entry name" value="FeoA"/>
    <property type="match status" value="1"/>
</dbReference>
<dbReference type="Proteomes" id="UP000199568">
    <property type="component" value="Unassembled WGS sequence"/>
</dbReference>
<name>A0A1I0A7L8_9FIRM</name>
<keyword evidence="1" id="KW-0408">Iron</keyword>
<dbReference type="EMBL" id="FOHU01000002">
    <property type="protein sequence ID" value="SES90132.1"/>
    <property type="molecule type" value="Genomic_DNA"/>
</dbReference>
<dbReference type="OrthoDB" id="9811076at2"/>
<evidence type="ECO:0000313" key="4">
    <source>
        <dbReference type="Proteomes" id="UP000199568"/>
    </source>
</evidence>
<dbReference type="AlphaFoldDB" id="A0A1I0A7L8"/>
<dbReference type="InterPro" id="IPR038157">
    <property type="entry name" value="FeoA_core_dom"/>
</dbReference>
<evidence type="ECO:0000259" key="2">
    <source>
        <dbReference type="SMART" id="SM00899"/>
    </source>
</evidence>
<evidence type="ECO:0000256" key="1">
    <source>
        <dbReference type="ARBA" id="ARBA00023004"/>
    </source>
</evidence>
<keyword evidence="4" id="KW-1185">Reference proteome</keyword>
<dbReference type="InterPro" id="IPR007167">
    <property type="entry name" value="Fe-transptr_FeoA-like"/>
</dbReference>